<gene>
    <name evidence="7" type="ORF">SAMN06297468_0544</name>
</gene>
<protein>
    <recommendedName>
        <fullName evidence="2">precorrin-2 dehydrogenase</fullName>
        <ecNumber evidence="2">1.3.1.76</ecNumber>
    </recommendedName>
</protein>
<dbReference type="Proteomes" id="UP000194420">
    <property type="component" value="Unassembled WGS sequence"/>
</dbReference>
<keyword evidence="8" id="KW-1185">Reference proteome</keyword>
<dbReference type="EC" id="1.3.1.76" evidence="2"/>
<dbReference type="EMBL" id="FXWG01000001">
    <property type="protein sequence ID" value="SMQ61331.1"/>
    <property type="molecule type" value="Genomic_DNA"/>
</dbReference>
<evidence type="ECO:0000256" key="1">
    <source>
        <dbReference type="ARBA" id="ARBA00005010"/>
    </source>
</evidence>
<keyword evidence="3" id="KW-0560">Oxidoreductase</keyword>
<dbReference type="PANTHER" id="PTHR35330:SF1">
    <property type="entry name" value="SIROHEME BIOSYNTHESIS PROTEIN MET8"/>
    <property type="match status" value="1"/>
</dbReference>
<keyword evidence="7" id="KW-0489">Methyltransferase</keyword>
<comment type="pathway">
    <text evidence="1">Porphyrin-containing compound metabolism; siroheme biosynthesis; sirohydrochlorin from precorrin-2: step 1/1.</text>
</comment>
<dbReference type="InterPro" id="IPR036291">
    <property type="entry name" value="NAD(P)-bd_dom_sf"/>
</dbReference>
<dbReference type="Pfam" id="PF13241">
    <property type="entry name" value="NAD_binding_7"/>
    <property type="match status" value="1"/>
</dbReference>
<evidence type="ECO:0000256" key="4">
    <source>
        <dbReference type="ARBA" id="ARBA00023027"/>
    </source>
</evidence>
<organism evidence="7 8">
    <name type="scientific">Altererythrobacter xiamenensis</name>
    <dbReference type="NCBI Taxonomy" id="1316679"/>
    <lineage>
        <taxon>Bacteria</taxon>
        <taxon>Pseudomonadati</taxon>
        <taxon>Pseudomonadota</taxon>
        <taxon>Alphaproteobacteria</taxon>
        <taxon>Sphingomonadales</taxon>
        <taxon>Erythrobacteraceae</taxon>
        <taxon>Altererythrobacter</taxon>
    </lineage>
</organism>
<dbReference type="GO" id="GO:0043115">
    <property type="term" value="F:precorrin-2 dehydrogenase activity"/>
    <property type="evidence" value="ECO:0007669"/>
    <property type="project" value="UniProtKB-EC"/>
</dbReference>
<dbReference type="GO" id="GO:0004325">
    <property type="term" value="F:ferrochelatase activity"/>
    <property type="evidence" value="ECO:0007669"/>
    <property type="project" value="InterPro"/>
</dbReference>
<dbReference type="GO" id="GO:0019354">
    <property type="term" value="P:siroheme biosynthetic process"/>
    <property type="evidence" value="ECO:0007669"/>
    <property type="project" value="UniProtKB-UniPathway"/>
</dbReference>
<evidence type="ECO:0000313" key="8">
    <source>
        <dbReference type="Proteomes" id="UP000194420"/>
    </source>
</evidence>
<evidence type="ECO:0000256" key="3">
    <source>
        <dbReference type="ARBA" id="ARBA00023002"/>
    </source>
</evidence>
<dbReference type="PANTHER" id="PTHR35330">
    <property type="entry name" value="SIROHEME BIOSYNTHESIS PROTEIN MET8"/>
    <property type="match status" value="1"/>
</dbReference>
<evidence type="ECO:0000313" key="7">
    <source>
        <dbReference type="EMBL" id="SMQ61331.1"/>
    </source>
</evidence>
<keyword evidence="5" id="KW-0627">Porphyrin biosynthesis</keyword>
<evidence type="ECO:0000256" key="2">
    <source>
        <dbReference type="ARBA" id="ARBA00012400"/>
    </source>
</evidence>
<comment type="catalytic activity">
    <reaction evidence="6">
        <text>precorrin-2 + NAD(+) = sirohydrochlorin + NADH + 2 H(+)</text>
        <dbReference type="Rhea" id="RHEA:15613"/>
        <dbReference type="ChEBI" id="CHEBI:15378"/>
        <dbReference type="ChEBI" id="CHEBI:57540"/>
        <dbReference type="ChEBI" id="CHEBI:57945"/>
        <dbReference type="ChEBI" id="CHEBI:58351"/>
        <dbReference type="ChEBI" id="CHEBI:58827"/>
        <dbReference type="EC" id="1.3.1.76"/>
    </reaction>
</comment>
<dbReference type="InterPro" id="IPR028161">
    <property type="entry name" value="Met8-like"/>
</dbReference>
<sequence length="270" mass="28870">MAGIGSLPLFHQIRGQKVLVLGEGEAAEPKRRLVERAGGIIEDDMQRAVDEGVRIAFVAYDDARACENAAINLRCAGMLVNVVDMPALCDFTTPSILDRDPVLIAVGTGGASAGLAKHVRLRLERILPETLGDLAKALFGARDRLRERFPQGAERRRALDEALREGGALDALDPASADRVDAWMEGAAAARQATGRHEIALTSTDPEMLTLRDARLLGEADTILLDGDIPEAILARARADAVRLPYGGVTHDETEAGLTVIMRAPPSTKA</sequence>
<dbReference type="OrthoDB" id="9815856at2"/>
<evidence type="ECO:0000256" key="6">
    <source>
        <dbReference type="ARBA" id="ARBA00047561"/>
    </source>
</evidence>
<dbReference type="Gene3D" id="3.30.160.110">
    <property type="entry name" value="Siroheme synthase, domain 2"/>
    <property type="match status" value="1"/>
</dbReference>
<name>A0A1Y6EJG9_9SPHN</name>
<keyword evidence="7" id="KW-0808">Transferase</keyword>
<dbReference type="AlphaFoldDB" id="A0A1Y6EJG9"/>
<dbReference type="GO" id="GO:0032259">
    <property type="term" value="P:methylation"/>
    <property type="evidence" value="ECO:0007669"/>
    <property type="project" value="UniProtKB-KW"/>
</dbReference>
<dbReference type="SUPFAM" id="SSF51735">
    <property type="entry name" value="NAD(P)-binding Rossmann-fold domains"/>
    <property type="match status" value="1"/>
</dbReference>
<dbReference type="InterPro" id="IPR006367">
    <property type="entry name" value="Sirohaem_synthase_N"/>
</dbReference>
<dbReference type="SUPFAM" id="SSF75615">
    <property type="entry name" value="Siroheme synthase middle domains-like"/>
    <property type="match status" value="1"/>
</dbReference>
<dbReference type="NCBIfam" id="TIGR01470">
    <property type="entry name" value="cysG_Nterm"/>
    <property type="match status" value="1"/>
</dbReference>
<proteinExistence type="predicted"/>
<dbReference type="RefSeq" id="WP_086436472.1">
    <property type="nucleotide sequence ID" value="NZ_FXWG01000001.1"/>
</dbReference>
<evidence type="ECO:0000256" key="5">
    <source>
        <dbReference type="ARBA" id="ARBA00023244"/>
    </source>
</evidence>
<reference evidence="8" key="1">
    <citation type="submission" date="2017-04" db="EMBL/GenBank/DDBJ databases">
        <authorList>
            <person name="Varghese N."/>
            <person name="Submissions S."/>
        </authorList>
    </citation>
    <scope>NUCLEOTIDE SEQUENCE [LARGE SCALE GENOMIC DNA]</scope>
</reference>
<dbReference type="GO" id="GO:0008168">
    <property type="term" value="F:methyltransferase activity"/>
    <property type="evidence" value="ECO:0007669"/>
    <property type="project" value="UniProtKB-KW"/>
</dbReference>
<accession>A0A1Y6EJG9</accession>
<dbReference type="UniPathway" id="UPA00262">
    <property type="reaction ID" value="UER00222"/>
</dbReference>
<keyword evidence="4" id="KW-0520">NAD</keyword>